<dbReference type="EMBL" id="JAQFWQ010000026">
    <property type="protein sequence ID" value="MDA2811225.1"/>
    <property type="molecule type" value="Genomic_DNA"/>
</dbReference>
<accession>A0ABT4U2S0</accession>
<dbReference type="InterPro" id="IPR005475">
    <property type="entry name" value="Transketolase-like_Pyr-bd"/>
</dbReference>
<proteinExistence type="predicted"/>
<dbReference type="RefSeq" id="WP_270685732.1">
    <property type="nucleotide sequence ID" value="NZ_JAQFWQ010000026.1"/>
</dbReference>
<dbReference type="CDD" id="cd07033">
    <property type="entry name" value="TPP_PYR_DXS_TK_like"/>
    <property type="match status" value="1"/>
</dbReference>
<protein>
    <submittedName>
        <fullName evidence="2">Transketolase</fullName>
    </submittedName>
</protein>
<dbReference type="InterPro" id="IPR009014">
    <property type="entry name" value="Transketo_C/PFOR_II"/>
</dbReference>
<dbReference type="SUPFAM" id="SSF52922">
    <property type="entry name" value="TK C-terminal domain-like"/>
    <property type="match status" value="1"/>
</dbReference>
<dbReference type="PANTHER" id="PTHR43825:SF3">
    <property type="entry name" value="PYRUVATE DEHYDROGENASE E1 COMPONENT"/>
    <property type="match status" value="1"/>
</dbReference>
<evidence type="ECO:0000259" key="1">
    <source>
        <dbReference type="SMART" id="SM00861"/>
    </source>
</evidence>
<gene>
    <name evidence="2" type="ORF">O4J56_11325</name>
</gene>
<organism evidence="2 3">
    <name type="scientific">Nocardiopsis endophytica</name>
    <dbReference type="NCBI Taxonomy" id="3018445"/>
    <lineage>
        <taxon>Bacteria</taxon>
        <taxon>Bacillati</taxon>
        <taxon>Actinomycetota</taxon>
        <taxon>Actinomycetes</taxon>
        <taxon>Streptosporangiales</taxon>
        <taxon>Nocardiopsidaceae</taxon>
        <taxon>Nocardiopsis</taxon>
    </lineage>
</organism>
<evidence type="ECO:0000313" key="2">
    <source>
        <dbReference type="EMBL" id="MDA2811225.1"/>
    </source>
</evidence>
<keyword evidence="3" id="KW-1185">Reference proteome</keyword>
<dbReference type="SMART" id="SM00861">
    <property type="entry name" value="Transket_pyr"/>
    <property type="match status" value="1"/>
</dbReference>
<reference evidence="2 3" key="1">
    <citation type="submission" date="2023-01" db="EMBL/GenBank/DDBJ databases">
        <title>Draft genome sequence of Nocardiopsis sp. RSe5-2 isolated from halophytes.</title>
        <authorList>
            <person name="Duangmal K."/>
            <person name="Chantavorakit T."/>
        </authorList>
    </citation>
    <scope>NUCLEOTIDE SEQUENCE [LARGE SCALE GENOMIC DNA]</scope>
    <source>
        <strain evidence="2 3">RSe5-2</strain>
    </source>
</reference>
<dbReference type="Proteomes" id="UP001527866">
    <property type="component" value="Unassembled WGS sequence"/>
</dbReference>
<evidence type="ECO:0000313" key="3">
    <source>
        <dbReference type="Proteomes" id="UP001527866"/>
    </source>
</evidence>
<dbReference type="Gene3D" id="3.40.50.920">
    <property type="match status" value="1"/>
</dbReference>
<name>A0ABT4U2S0_9ACTN</name>
<dbReference type="Gene3D" id="3.40.50.970">
    <property type="match status" value="1"/>
</dbReference>
<feature type="domain" description="Transketolase-like pyrimidine-binding" evidence="1">
    <location>
        <begin position="1"/>
        <end position="161"/>
    </location>
</feature>
<comment type="caution">
    <text evidence="2">The sequence shown here is derived from an EMBL/GenBank/DDBJ whole genome shotgun (WGS) entry which is preliminary data.</text>
</comment>
<dbReference type="SUPFAM" id="SSF52518">
    <property type="entry name" value="Thiamin diphosphate-binding fold (THDP-binding)"/>
    <property type="match status" value="1"/>
</dbReference>
<sequence length="299" mass="31501">MRDAFTRAVTESMDADPRLTVVLADISTDRFAAAAARHPGRVVNVGIREQLQIGVAGGLALTGQRPVVHTFSSFLVERPFEQVKLDLGHQGAGAVLAGIGASYDYAGAGRTHMAPGDVALLDTLPGWTVHVPGHADEADRLVRAALTGDDRVYVRLSEYGNAAPRPVGSGLVPVRTGSPRAAGVVVAVGPMLDRVLAATEGLDVTVAYTATPRPFDRAGLNRLVASVGGADVLLVEPYLAGTSAHEVAAALEDRRHRQRALGVSREAELRKYGTPGDHDRAHGLDTEGIARSARDFFLV</sequence>
<dbReference type="InterPro" id="IPR029061">
    <property type="entry name" value="THDP-binding"/>
</dbReference>
<dbReference type="InterPro" id="IPR051157">
    <property type="entry name" value="PDH/Transketolase"/>
</dbReference>
<dbReference type="Pfam" id="PF02779">
    <property type="entry name" value="Transket_pyr"/>
    <property type="match status" value="1"/>
</dbReference>
<dbReference type="PANTHER" id="PTHR43825">
    <property type="entry name" value="PYRUVATE DEHYDROGENASE E1 COMPONENT"/>
    <property type="match status" value="1"/>
</dbReference>